<reference evidence="2" key="1">
    <citation type="submission" date="2024-06" db="EMBL/GenBank/DDBJ databases">
        <title>Multi-omics analyses provide insights into the biosynthesis of the anticancer antibiotic pleurotin in Hohenbuehelia grisea.</title>
        <authorList>
            <person name="Weaver J.A."/>
            <person name="Alberti F."/>
        </authorList>
    </citation>
    <scope>NUCLEOTIDE SEQUENCE [LARGE SCALE GENOMIC DNA]</scope>
    <source>
        <strain evidence="2">T-177</strain>
    </source>
</reference>
<accession>A0ABR3JZ70</accession>
<evidence type="ECO:0000313" key="2">
    <source>
        <dbReference type="Proteomes" id="UP001556367"/>
    </source>
</evidence>
<keyword evidence="2" id="KW-1185">Reference proteome</keyword>
<name>A0ABR3JZ70_9AGAR</name>
<comment type="caution">
    <text evidence="1">The sequence shown here is derived from an EMBL/GenBank/DDBJ whole genome shotgun (WGS) entry which is preliminary data.</text>
</comment>
<evidence type="ECO:0008006" key="3">
    <source>
        <dbReference type="Google" id="ProtNLM"/>
    </source>
</evidence>
<gene>
    <name evidence="1" type="ORF">HGRIS_006186</name>
</gene>
<protein>
    <recommendedName>
        <fullName evidence="3">F-box domain-containing protein</fullName>
    </recommendedName>
</protein>
<organism evidence="1 2">
    <name type="scientific">Hohenbuehelia grisea</name>
    <dbReference type="NCBI Taxonomy" id="104357"/>
    <lineage>
        <taxon>Eukaryota</taxon>
        <taxon>Fungi</taxon>
        <taxon>Dikarya</taxon>
        <taxon>Basidiomycota</taxon>
        <taxon>Agaricomycotina</taxon>
        <taxon>Agaricomycetes</taxon>
        <taxon>Agaricomycetidae</taxon>
        <taxon>Agaricales</taxon>
        <taxon>Pleurotineae</taxon>
        <taxon>Pleurotaceae</taxon>
        <taxon>Hohenbuehelia</taxon>
    </lineage>
</organism>
<proteinExistence type="predicted"/>
<evidence type="ECO:0000313" key="1">
    <source>
        <dbReference type="EMBL" id="KAL0961219.1"/>
    </source>
</evidence>
<sequence>MASKDNLILDEVQLQPTDDEIETRQLVLVRDQKALQELKIRRNSLLPVSKLPNDILCLIFELVRDQFTWDCWRFGIARYRLYFEWMNLTRVCQTWRLAALGCATLWRFIFVRHDASVAWLDGFLARARSVPLDIAYRNKPPEAQPSPELMMTMYLAHYHVMKALAKANTLRSVLLDVRHPEELSVAISLILPKLENVEILELSLQGPTPYTLPLGLKLENCDIDISSPLIASASSIVDGCPLDKLKIIDGRLSRGSIQLLERLVGKLEVVQDELAEEDGDATGDS</sequence>
<dbReference type="Proteomes" id="UP001556367">
    <property type="component" value="Unassembled WGS sequence"/>
</dbReference>
<dbReference type="EMBL" id="JASNQZ010000001">
    <property type="protein sequence ID" value="KAL0961219.1"/>
    <property type="molecule type" value="Genomic_DNA"/>
</dbReference>